<dbReference type="GO" id="GO:0050361">
    <property type="term" value="F:tryptophan 2-monooxygenase activity"/>
    <property type="evidence" value="ECO:0007669"/>
    <property type="project" value="UniProtKB-EC"/>
</dbReference>
<evidence type="ECO:0000256" key="3">
    <source>
        <dbReference type="ARBA" id="ARBA00005833"/>
    </source>
</evidence>
<organism evidence="11 12">
    <name type="scientific">Caldovatus sediminis</name>
    <dbReference type="NCBI Taxonomy" id="2041189"/>
    <lineage>
        <taxon>Bacteria</taxon>
        <taxon>Pseudomonadati</taxon>
        <taxon>Pseudomonadota</taxon>
        <taxon>Alphaproteobacteria</taxon>
        <taxon>Acetobacterales</taxon>
        <taxon>Roseomonadaceae</taxon>
        <taxon>Caldovatus</taxon>
    </lineage>
</organism>
<keyword evidence="12" id="KW-1185">Reference proteome</keyword>
<dbReference type="SUPFAM" id="SSF54373">
    <property type="entry name" value="FAD-linked reductases, C-terminal domain"/>
    <property type="match status" value="1"/>
</dbReference>
<comment type="cofactor">
    <cofactor evidence="1">
        <name>FAD</name>
        <dbReference type="ChEBI" id="CHEBI:57692"/>
    </cofactor>
</comment>
<sequence length="469" mass="49758">MADRDEPAPRFTPALRRRDLARLLLGAGALLAASRSGAQGAARRRQRILVLGAGIAGLAAARRLHDAGHDVTLLEARDRLGGRLHTVRFRGVPLDLGGAWIHGPEGNPLTEIADAAGIRRLPTYDARSVVHDADGRALPREEVARIFEMVGRLIAPDSPLAWRGARDVSLAEAVPLLDPAMAADPYQRRVAAWLGAYVAGYAGADPAEVSARGWFAGDGEIPAENHLLSTGYAAIVEHLARGLDIRRRQVVTHVRLTGAGVALATAGRVWEGDRAVITLPLGVLKHGSVAFDPPLPAAKQGAIARIGVGLLNKIVLGFERRFWPDEVDFLRYLAEEAPSAAPEMVSLASHLGAPVLVALVGGSAARRIERWRDDEAVAAVMRALRAMFGTAVPRPVEARVTRWSRDIFARGAYCYLPVGATAEDHAALAAPVGGRLHFAGEAATTEAPSYAHGALIGGRRAAEEILAAS</sequence>
<evidence type="ECO:0000256" key="8">
    <source>
        <dbReference type="ARBA" id="ARBA00047321"/>
    </source>
</evidence>
<evidence type="ECO:0000313" key="11">
    <source>
        <dbReference type="EMBL" id="GGG22238.1"/>
    </source>
</evidence>
<accession>A0A8J3EA47</accession>
<dbReference type="PRINTS" id="PR00757">
    <property type="entry name" value="AMINEOXDASEF"/>
</dbReference>
<comment type="catalytic activity">
    <reaction evidence="8">
        <text>L-tryptophan + O2 = indole-3-acetamide + CO2 + H2O</text>
        <dbReference type="Rhea" id="RHEA:16165"/>
        <dbReference type="ChEBI" id="CHEBI:15377"/>
        <dbReference type="ChEBI" id="CHEBI:15379"/>
        <dbReference type="ChEBI" id="CHEBI:16031"/>
        <dbReference type="ChEBI" id="CHEBI:16526"/>
        <dbReference type="ChEBI" id="CHEBI:57912"/>
        <dbReference type="EC" id="1.13.12.3"/>
    </reaction>
</comment>
<comment type="caution">
    <text evidence="11">The sequence shown here is derived from an EMBL/GenBank/DDBJ whole genome shotgun (WGS) entry which is preliminary data.</text>
</comment>
<dbReference type="Gene3D" id="3.50.50.60">
    <property type="entry name" value="FAD/NAD(P)-binding domain"/>
    <property type="match status" value="1"/>
</dbReference>
<evidence type="ECO:0000256" key="9">
    <source>
        <dbReference type="PIRSR" id="PIRSR601613-1"/>
    </source>
</evidence>
<comment type="similarity">
    <text evidence="3">Belongs to the tryptophan 2-monooxygenase family.</text>
</comment>
<dbReference type="InterPro" id="IPR050281">
    <property type="entry name" value="Flavin_monoamine_oxidase"/>
</dbReference>
<feature type="binding site" evidence="9">
    <location>
        <position position="251"/>
    </location>
    <ligand>
        <name>FAD</name>
        <dbReference type="ChEBI" id="CHEBI:57692"/>
    </ligand>
</feature>
<dbReference type="GO" id="GO:0009851">
    <property type="term" value="P:auxin biosynthetic process"/>
    <property type="evidence" value="ECO:0007669"/>
    <property type="project" value="UniProtKB-KW"/>
</dbReference>
<gene>
    <name evidence="11" type="ORF">GCM10010964_08010</name>
</gene>
<evidence type="ECO:0000256" key="2">
    <source>
        <dbReference type="ARBA" id="ARBA00004814"/>
    </source>
</evidence>
<dbReference type="InterPro" id="IPR002937">
    <property type="entry name" value="Amino_oxidase"/>
</dbReference>
<keyword evidence="7" id="KW-0073">Auxin biosynthesis</keyword>
<dbReference type="InterPro" id="IPR001613">
    <property type="entry name" value="Flavin_amine_oxidase"/>
</dbReference>
<dbReference type="Proteomes" id="UP000597507">
    <property type="component" value="Unassembled WGS sequence"/>
</dbReference>
<dbReference type="EC" id="1.13.12.3" evidence="4"/>
<proteinExistence type="inferred from homology"/>
<dbReference type="Pfam" id="PF01593">
    <property type="entry name" value="Amino_oxidase"/>
    <property type="match status" value="1"/>
</dbReference>
<comment type="pathway">
    <text evidence="2">Plant hormone metabolism; auxin biosynthesis.</text>
</comment>
<name>A0A8J3EA47_9PROT</name>
<keyword evidence="6" id="KW-0560">Oxidoreductase</keyword>
<dbReference type="RefSeq" id="WP_188898709.1">
    <property type="nucleotide sequence ID" value="NZ_BMKS01000002.1"/>
</dbReference>
<evidence type="ECO:0000313" key="12">
    <source>
        <dbReference type="Proteomes" id="UP000597507"/>
    </source>
</evidence>
<dbReference type="InterPro" id="IPR036188">
    <property type="entry name" value="FAD/NAD-bd_sf"/>
</dbReference>
<evidence type="ECO:0000259" key="10">
    <source>
        <dbReference type="Pfam" id="PF01593"/>
    </source>
</evidence>
<evidence type="ECO:0000256" key="1">
    <source>
        <dbReference type="ARBA" id="ARBA00001974"/>
    </source>
</evidence>
<reference evidence="11 12" key="1">
    <citation type="journal article" date="2014" name="Int. J. Syst. Evol. Microbiol.">
        <title>Complete genome sequence of Corynebacterium casei LMG S-19264T (=DSM 44701T), isolated from a smear-ripened cheese.</title>
        <authorList>
            <consortium name="US DOE Joint Genome Institute (JGI-PGF)"/>
            <person name="Walter F."/>
            <person name="Albersmeier A."/>
            <person name="Kalinowski J."/>
            <person name="Ruckert C."/>
        </authorList>
    </citation>
    <scope>NUCLEOTIDE SEQUENCE [LARGE SCALE GENOMIC DNA]</scope>
    <source>
        <strain evidence="11 12">CGMCC 1.16330</strain>
    </source>
</reference>
<dbReference type="PANTHER" id="PTHR10742:SF410">
    <property type="entry name" value="LYSINE-SPECIFIC HISTONE DEMETHYLASE 2"/>
    <property type="match status" value="1"/>
</dbReference>
<feature type="binding site" evidence="9">
    <location>
        <begin position="75"/>
        <end position="76"/>
    </location>
    <ligand>
        <name>FAD</name>
        <dbReference type="ChEBI" id="CHEBI:57692"/>
    </ligand>
</feature>
<dbReference type="Gene3D" id="3.90.660.10">
    <property type="match status" value="1"/>
</dbReference>
<evidence type="ECO:0000256" key="6">
    <source>
        <dbReference type="ARBA" id="ARBA00023002"/>
    </source>
</evidence>
<protein>
    <recommendedName>
        <fullName evidence="5">Tryptophan 2-monooxygenase</fullName>
        <ecNumber evidence="4">1.13.12.3</ecNumber>
    </recommendedName>
</protein>
<evidence type="ECO:0000256" key="4">
    <source>
        <dbReference type="ARBA" id="ARBA00012535"/>
    </source>
</evidence>
<dbReference type="PANTHER" id="PTHR10742">
    <property type="entry name" value="FLAVIN MONOAMINE OXIDASE"/>
    <property type="match status" value="1"/>
</dbReference>
<feature type="domain" description="Amine oxidase" evidence="10">
    <location>
        <begin position="55"/>
        <end position="466"/>
    </location>
</feature>
<dbReference type="EMBL" id="BMKS01000002">
    <property type="protein sequence ID" value="GGG22238.1"/>
    <property type="molecule type" value="Genomic_DNA"/>
</dbReference>
<evidence type="ECO:0000256" key="7">
    <source>
        <dbReference type="ARBA" id="ARBA00023070"/>
    </source>
</evidence>
<evidence type="ECO:0000256" key="5">
    <source>
        <dbReference type="ARBA" id="ARBA00017871"/>
    </source>
</evidence>
<dbReference type="SUPFAM" id="SSF51905">
    <property type="entry name" value="FAD/NAD(P)-binding domain"/>
    <property type="match status" value="1"/>
</dbReference>
<dbReference type="AlphaFoldDB" id="A0A8J3EA47"/>